<reference evidence="2 3" key="1">
    <citation type="submission" date="2024-02" db="EMBL/GenBank/DDBJ databases">
        <title>Herpetosiphon gulosus NBRC 112829.</title>
        <authorList>
            <person name="Ichikawa N."/>
            <person name="Katano-Makiyama Y."/>
            <person name="Hidaka K."/>
        </authorList>
    </citation>
    <scope>NUCLEOTIDE SEQUENCE [LARGE SCALE GENOMIC DNA]</scope>
    <source>
        <strain evidence="2 3">NBRC 112829</strain>
    </source>
</reference>
<feature type="domain" description="Isochorismatase-like" evidence="1">
    <location>
        <begin position="37"/>
        <end position="195"/>
    </location>
</feature>
<dbReference type="PANTHER" id="PTHR47297:SF2">
    <property type="entry name" value="OS02G0606800 PROTEIN"/>
    <property type="match status" value="1"/>
</dbReference>
<evidence type="ECO:0000313" key="2">
    <source>
        <dbReference type="EMBL" id="GAA5530889.1"/>
    </source>
</evidence>
<dbReference type="InterPro" id="IPR036380">
    <property type="entry name" value="Isochorismatase-like_sf"/>
</dbReference>
<accession>A0ABP9X679</accession>
<dbReference type="EMBL" id="BAABRU010000026">
    <property type="protein sequence ID" value="GAA5530889.1"/>
    <property type="molecule type" value="Genomic_DNA"/>
</dbReference>
<dbReference type="Pfam" id="PF00857">
    <property type="entry name" value="Isochorismatase"/>
    <property type="match status" value="1"/>
</dbReference>
<dbReference type="RefSeq" id="WP_345724486.1">
    <property type="nucleotide sequence ID" value="NZ_BAABRU010000026.1"/>
</dbReference>
<dbReference type="PANTHER" id="PTHR47297">
    <property type="match status" value="1"/>
</dbReference>
<sequence>MLANNSQAFLEYLDDWYANLPELPLDDLLIDGADRVAVTCVDIIVGFCTDGALASPRVQSIVAPIAELFKTAHAGGVRHFILPQDSHPVDAVEFGAFPVHCVRGTPEADTAPELRALPFADSFTIFEKNSLSAALSTGFPAWVAEHPEVDTYIITGDCSDLCVYQLAMFLRLDANARNVQRRVVLPAQCVDTYDTPLEVARELGLYAHPGDFHHVFSLHHMSANGVEVVKALK</sequence>
<dbReference type="Proteomes" id="UP001428290">
    <property type="component" value="Unassembled WGS sequence"/>
</dbReference>
<comment type="caution">
    <text evidence="2">The sequence shown here is derived from an EMBL/GenBank/DDBJ whole genome shotgun (WGS) entry which is preliminary data.</text>
</comment>
<evidence type="ECO:0000259" key="1">
    <source>
        <dbReference type="Pfam" id="PF00857"/>
    </source>
</evidence>
<organism evidence="2 3">
    <name type="scientific">Herpetosiphon gulosus</name>
    <dbReference type="NCBI Taxonomy" id="1973496"/>
    <lineage>
        <taxon>Bacteria</taxon>
        <taxon>Bacillati</taxon>
        <taxon>Chloroflexota</taxon>
        <taxon>Chloroflexia</taxon>
        <taxon>Herpetosiphonales</taxon>
        <taxon>Herpetosiphonaceae</taxon>
        <taxon>Herpetosiphon</taxon>
    </lineage>
</organism>
<protein>
    <recommendedName>
        <fullName evidence="1">Isochorismatase-like domain-containing protein</fullName>
    </recommendedName>
</protein>
<gene>
    <name evidence="2" type="ORF">Hgul01_04713</name>
</gene>
<dbReference type="InterPro" id="IPR044717">
    <property type="entry name" value="NIC1"/>
</dbReference>
<evidence type="ECO:0000313" key="3">
    <source>
        <dbReference type="Proteomes" id="UP001428290"/>
    </source>
</evidence>
<dbReference type="SUPFAM" id="SSF52499">
    <property type="entry name" value="Isochorismatase-like hydrolases"/>
    <property type="match status" value="1"/>
</dbReference>
<dbReference type="Gene3D" id="3.40.50.850">
    <property type="entry name" value="Isochorismatase-like"/>
    <property type="match status" value="1"/>
</dbReference>
<keyword evidence="3" id="KW-1185">Reference proteome</keyword>
<dbReference type="InterPro" id="IPR000868">
    <property type="entry name" value="Isochorismatase-like_dom"/>
</dbReference>
<name>A0ABP9X679_9CHLR</name>
<dbReference type="CDD" id="cd00431">
    <property type="entry name" value="cysteine_hydrolases"/>
    <property type="match status" value="1"/>
</dbReference>
<proteinExistence type="predicted"/>